<keyword evidence="2" id="KW-1185">Reference proteome</keyword>
<organism evidence="1 2">
    <name type="scientific">Oceanipulchritudo coccoides</name>
    <dbReference type="NCBI Taxonomy" id="2706888"/>
    <lineage>
        <taxon>Bacteria</taxon>
        <taxon>Pseudomonadati</taxon>
        <taxon>Verrucomicrobiota</taxon>
        <taxon>Opitutia</taxon>
        <taxon>Puniceicoccales</taxon>
        <taxon>Oceanipulchritudinaceae</taxon>
        <taxon>Oceanipulchritudo</taxon>
    </lineage>
</organism>
<dbReference type="AlphaFoldDB" id="A0A6B2M320"/>
<dbReference type="EMBL" id="JAAGNX010000002">
    <property type="protein sequence ID" value="NDV62712.1"/>
    <property type="molecule type" value="Genomic_DNA"/>
</dbReference>
<dbReference type="Proteomes" id="UP000478417">
    <property type="component" value="Unassembled WGS sequence"/>
</dbReference>
<reference evidence="1 2" key="1">
    <citation type="submission" date="2020-02" db="EMBL/GenBank/DDBJ databases">
        <title>Albibacoteraceae fam. nov., the first described family within the subdivision 4 Verrucomicrobia.</title>
        <authorList>
            <person name="Xi F."/>
        </authorList>
    </citation>
    <scope>NUCLEOTIDE SEQUENCE [LARGE SCALE GENOMIC DNA]</scope>
    <source>
        <strain evidence="1 2">CK1056</strain>
    </source>
</reference>
<sequence>MKRMKHWRGRKPSGEITICWADNGVSFVQWAQRPGGIREYRKGHFMEAVSISARTYQENLHEFLESASGSKAKVHWVILSESFPHEGSEMDCQPVIPGWIARCWEGLELSEIPRVILMGRQSLECALNEWPEFQSSGTGLCLRIAQRILFLGQGNGRRYYRLSRKGLAGPADENYVSREWLLQTRLLFRNRTGTALRKVYIPQGRECHFSWENEKSLEIIPSLKPPAWASLCDEALDDGLRFLHLSAFNGAREPACRIHLPILEKRRHTQTWDRRLKIGSCLLLGGWSFLLLGACRHSVAASPSAMGEDRLAAFQTEVEGYEKRWQKIKNYETGRRLPYRLVGIIARSKPEAVELERIQLARAAGKVPGTFTVTVKGALEAKEPTAGFRGWVDGLRDAIDLDRIENLRFERSEKRIHFLLQGSTGLKGRQ</sequence>
<evidence type="ECO:0000313" key="1">
    <source>
        <dbReference type="EMBL" id="NDV62712.1"/>
    </source>
</evidence>
<proteinExistence type="predicted"/>
<comment type="caution">
    <text evidence="1">The sequence shown here is derived from an EMBL/GenBank/DDBJ whole genome shotgun (WGS) entry which is preliminary data.</text>
</comment>
<protein>
    <submittedName>
        <fullName evidence="1">Uncharacterized protein</fullName>
    </submittedName>
</protein>
<accession>A0A6B2M320</accession>
<evidence type="ECO:0000313" key="2">
    <source>
        <dbReference type="Proteomes" id="UP000478417"/>
    </source>
</evidence>
<dbReference type="RefSeq" id="WP_163965079.1">
    <property type="nucleotide sequence ID" value="NZ_JAAGNX010000002.1"/>
</dbReference>
<gene>
    <name evidence="1" type="ORF">G0Q06_09645</name>
</gene>
<name>A0A6B2M320_9BACT</name>